<reference evidence="2 3" key="1">
    <citation type="journal article" date="2015" name="Nature">
        <title>rRNA introns, odd ribosomes, and small enigmatic genomes across a large radiation of phyla.</title>
        <authorList>
            <person name="Brown C.T."/>
            <person name="Hug L.A."/>
            <person name="Thomas B.C."/>
            <person name="Sharon I."/>
            <person name="Castelle C.J."/>
            <person name="Singh A."/>
            <person name="Wilkins M.J."/>
            <person name="Williams K.H."/>
            <person name="Banfield J.F."/>
        </authorList>
    </citation>
    <scope>NUCLEOTIDE SEQUENCE [LARGE SCALE GENOMIC DNA]</scope>
</reference>
<keyword evidence="1" id="KW-1133">Transmembrane helix</keyword>
<evidence type="ECO:0008006" key="4">
    <source>
        <dbReference type="Google" id="ProtNLM"/>
    </source>
</evidence>
<evidence type="ECO:0000256" key="1">
    <source>
        <dbReference type="SAM" id="Phobius"/>
    </source>
</evidence>
<sequence length="715" mass="79528">MRKKVPIKNIDPVLVDVRKPGFNYKAILVKQPKLNLSHAYRLPANRHGQAGRVPRRIPLKKPVYIKLIGWSLISLVLVFGVISVLALFNLKEVKTVVLQKSGLVISNFVSSLNFLKDLKPGEASSALAENSRELSGLNALIGKPGTKTVLAVLGGVVPALKNAGGFLNNVTALNLNFLELSEALYDLELYGFHYFQNDGRKLLQKFVEVKNIVSNTSHEIESARNSASSLKSVSPFFADAEAMIGGEYLKYSADLRNLERFMEGLTVLFGAPEEKHILLLFQNPAEIRPAGGFLGSYGDLTVKEGQMVNLQVQDIYWPDHPMNFNLKLIPPEPLQAVTKDWGARDGNWFFDFPTSARTVASILESSKIYKDQNVIFDAVFALNIRVMETLLRVLGPIDIPDYNLKISADNFLMEIQREVEIGRDKKPGENPKKILSVITPIILEKLGSISETERVALADAVKAHFEKKDIMIYAKEANLASFFKSIGLDGSVFELPNNFWGTYLAVVNSNIAGGKSDAFIKETAEVRIDIDIDGGVFTDLELTRKHEGNTQKDPWWRATNQNYLQVFANPGSTLVSLKGNDVKKFGKPVYDKTYETNADLEKIESTKVTLSGYDAWSMEAFGKNVFATWFNVPSGKSRTLSLSYQTPRPGNFVLGEGSQFRFIFERQSGVQNDLRVTVSAPIGYHWVESGSPAFVYEDNDPDARTIVDLTLAKND</sequence>
<evidence type="ECO:0000313" key="2">
    <source>
        <dbReference type="EMBL" id="KKW15111.1"/>
    </source>
</evidence>
<accession>A0A0G1W8K6</accession>
<dbReference type="Pfam" id="PF13196">
    <property type="entry name" value="DUF4012"/>
    <property type="match status" value="1"/>
</dbReference>
<dbReference type="Proteomes" id="UP000034224">
    <property type="component" value="Unassembled WGS sequence"/>
</dbReference>
<dbReference type="EMBL" id="LCQK01000002">
    <property type="protein sequence ID" value="KKW15111.1"/>
    <property type="molecule type" value="Genomic_DNA"/>
</dbReference>
<proteinExistence type="predicted"/>
<gene>
    <name evidence="2" type="ORF">UY55_C0002G0169</name>
</gene>
<organism evidence="2 3">
    <name type="scientific">Candidatus Jorgensenbacteria bacterium GW2011_GWB1_50_10</name>
    <dbReference type="NCBI Taxonomy" id="1618665"/>
    <lineage>
        <taxon>Bacteria</taxon>
        <taxon>Candidatus Joergenseniibacteriota</taxon>
    </lineage>
</organism>
<protein>
    <recommendedName>
        <fullName evidence="4">DUF4012 domain-containing protein</fullName>
    </recommendedName>
</protein>
<keyword evidence="1" id="KW-0812">Transmembrane</keyword>
<comment type="caution">
    <text evidence="2">The sequence shown here is derived from an EMBL/GenBank/DDBJ whole genome shotgun (WGS) entry which is preliminary data.</text>
</comment>
<dbReference type="InterPro" id="IPR025101">
    <property type="entry name" value="DUF4012"/>
</dbReference>
<keyword evidence="1" id="KW-0472">Membrane</keyword>
<name>A0A0G1W8K6_9BACT</name>
<evidence type="ECO:0000313" key="3">
    <source>
        <dbReference type="Proteomes" id="UP000034224"/>
    </source>
</evidence>
<feature type="transmembrane region" description="Helical" evidence="1">
    <location>
        <begin position="63"/>
        <end position="88"/>
    </location>
</feature>
<dbReference type="AlphaFoldDB" id="A0A0G1W8K6"/>
<dbReference type="STRING" id="1618665.UY55_C0002G0169"/>